<dbReference type="InterPro" id="IPR036525">
    <property type="entry name" value="Tubulin/FtsZ_GTPase_sf"/>
</dbReference>
<evidence type="ECO:0000313" key="5">
    <source>
        <dbReference type="Proteomes" id="UP000252415"/>
    </source>
</evidence>
<dbReference type="AlphaFoldDB" id="A0A368VJY3"/>
<dbReference type="InterPro" id="IPR054719">
    <property type="entry name" value="TubZ-like_C"/>
</dbReference>
<feature type="compositionally biased region" description="Polar residues" evidence="1">
    <location>
        <begin position="414"/>
        <end position="431"/>
    </location>
</feature>
<dbReference type="EMBL" id="QPJD01000022">
    <property type="protein sequence ID" value="RCW41638.1"/>
    <property type="molecule type" value="Genomic_DNA"/>
</dbReference>
<reference evidence="4 5" key="1">
    <citation type="submission" date="2018-07" db="EMBL/GenBank/DDBJ databases">
        <title>Genomic Encyclopedia of Type Strains, Phase III (KMG-III): the genomes of soil and plant-associated and newly described type strains.</title>
        <authorList>
            <person name="Whitman W."/>
        </authorList>
    </citation>
    <scope>NUCLEOTIDE SEQUENCE [LARGE SCALE GENOMIC DNA]</scope>
    <source>
        <strain evidence="4 5">CECT 7506</strain>
    </source>
</reference>
<evidence type="ECO:0000313" key="4">
    <source>
        <dbReference type="EMBL" id="RCW41638.1"/>
    </source>
</evidence>
<name>A0A368VJY3_9BACL</name>
<comment type="caution">
    <text evidence="4">The sequence shown here is derived from an EMBL/GenBank/DDBJ whole genome shotgun (WGS) entry which is preliminary data.</text>
</comment>
<feature type="domain" description="Tubulin-like protein TubZ-like C-terminal" evidence="3">
    <location>
        <begin position="244"/>
        <end position="385"/>
    </location>
</feature>
<accession>A0A368VJY3</accession>
<dbReference type="RefSeq" id="WP_114383735.1">
    <property type="nucleotide sequence ID" value="NZ_QPJD01000022.1"/>
</dbReference>
<evidence type="ECO:0000259" key="3">
    <source>
        <dbReference type="Pfam" id="PF22453"/>
    </source>
</evidence>
<dbReference type="InterPro" id="IPR003008">
    <property type="entry name" value="Tubulin_FtsZ_GTPase"/>
</dbReference>
<feature type="domain" description="Tubulin/FtsZ GTPase" evidence="2">
    <location>
        <begin position="37"/>
        <end position="181"/>
    </location>
</feature>
<sequence>MIKDLDLKNRAALIDGVWPLEGFVKQKNAEASIKYGFIGLGQGGSKIVDAFAGIRSFKDGEPVYPCLIVNSNLGDMKPLKNIPKHLQFGLKGYEQGVGKNPEIGKKAFLDNGEEIFAKIAERMSNCQLIYVVGSMGGGTGTGAINVLIDAIADYLAIPVASIISLPVPHEVESLNAYNATTELLPKLKDVRQDETDRVYRGLENISILDNQKIFQDHYEDPEFPDLKLTWDFYSNYKVTSIIHEWNVLTSLESHISLDAADLFNNILLTGGVLTYAKKKINLDEAVSKDDLITQIIETYKGKNVLANGFNYSKDMTAMGLVVVMPKERADMLNQDTLELIRMKFQNELPNVSIYPGFVSSNSQRHAIVYTIASMAGLPERAKNLRQEAGELERLRIEKEKSASGFEIGEKINRNPLNPTVRRVSQSSNPFGQQEAQQQTAAASQQAAPFKRNPFAK</sequence>
<keyword evidence="5" id="KW-1185">Reference proteome</keyword>
<dbReference type="Pfam" id="PF22453">
    <property type="entry name" value="TubZ-like_C"/>
    <property type="match status" value="1"/>
</dbReference>
<dbReference type="Proteomes" id="UP000252415">
    <property type="component" value="Unassembled WGS sequence"/>
</dbReference>
<evidence type="ECO:0000256" key="1">
    <source>
        <dbReference type="SAM" id="MobiDB-lite"/>
    </source>
</evidence>
<feature type="region of interest" description="Disordered" evidence="1">
    <location>
        <begin position="410"/>
        <end position="456"/>
    </location>
</feature>
<dbReference type="GO" id="GO:0005525">
    <property type="term" value="F:GTP binding"/>
    <property type="evidence" value="ECO:0007669"/>
    <property type="project" value="InterPro"/>
</dbReference>
<organism evidence="4 5">
    <name type="scientific">Paenibacillus prosopidis</name>
    <dbReference type="NCBI Taxonomy" id="630520"/>
    <lineage>
        <taxon>Bacteria</taxon>
        <taxon>Bacillati</taxon>
        <taxon>Bacillota</taxon>
        <taxon>Bacilli</taxon>
        <taxon>Bacillales</taxon>
        <taxon>Paenibacillaceae</taxon>
        <taxon>Paenibacillus</taxon>
    </lineage>
</organism>
<gene>
    <name evidence="4" type="ORF">DFP97_12274</name>
</gene>
<protein>
    <submittedName>
        <fullName evidence="4">Tubulin/FtsZ family with GTPase domain</fullName>
    </submittedName>
</protein>
<dbReference type="SUPFAM" id="SSF52490">
    <property type="entry name" value="Tubulin nucleotide-binding domain-like"/>
    <property type="match status" value="1"/>
</dbReference>
<feature type="compositionally biased region" description="Low complexity" evidence="1">
    <location>
        <begin position="432"/>
        <end position="447"/>
    </location>
</feature>
<evidence type="ECO:0000259" key="2">
    <source>
        <dbReference type="Pfam" id="PF00091"/>
    </source>
</evidence>
<dbReference type="OrthoDB" id="2905805at2"/>
<dbReference type="Pfam" id="PF00091">
    <property type="entry name" value="Tubulin"/>
    <property type="match status" value="1"/>
</dbReference>
<dbReference type="Gene3D" id="3.40.50.1440">
    <property type="entry name" value="Tubulin/FtsZ, GTPase domain"/>
    <property type="match status" value="1"/>
</dbReference>
<proteinExistence type="predicted"/>